<evidence type="ECO:0000256" key="1">
    <source>
        <dbReference type="SAM" id="Phobius"/>
    </source>
</evidence>
<organism evidence="2 3">
    <name type="scientific">Ochrobactrum soli</name>
    <dbReference type="NCBI Taxonomy" id="2448455"/>
    <lineage>
        <taxon>Bacteria</taxon>
        <taxon>Pseudomonadati</taxon>
        <taxon>Pseudomonadota</taxon>
        <taxon>Alphaproteobacteria</taxon>
        <taxon>Hyphomicrobiales</taxon>
        <taxon>Brucellaceae</taxon>
        <taxon>Brucella/Ochrobactrum group</taxon>
        <taxon>Ochrobactrum</taxon>
    </lineage>
</organism>
<feature type="transmembrane region" description="Helical" evidence="1">
    <location>
        <begin position="68"/>
        <end position="86"/>
    </location>
</feature>
<feature type="transmembrane region" description="Helical" evidence="1">
    <location>
        <begin position="149"/>
        <end position="169"/>
    </location>
</feature>
<dbReference type="RefSeq" id="WP_171318496.1">
    <property type="nucleotide sequence ID" value="NZ_JABFCY010000010.1"/>
</dbReference>
<proteinExistence type="predicted"/>
<evidence type="ECO:0000313" key="2">
    <source>
        <dbReference type="EMBL" id="NNU61723.1"/>
    </source>
</evidence>
<keyword evidence="1" id="KW-1133">Transmembrane helix</keyword>
<keyword evidence="1" id="KW-0812">Transmembrane</keyword>
<reference evidence="2 3" key="1">
    <citation type="submission" date="2020-05" db="EMBL/GenBank/DDBJ databases">
        <title>Draft Genome Sequence of Ochrobactrum soli Isolated from Stable Fly Gut.</title>
        <authorList>
            <person name="Pileggi M.T."/>
            <person name="Vazhakkala L.J."/>
            <person name="Wong C.N."/>
        </authorList>
    </citation>
    <scope>NUCLEOTIDE SEQUENCE [LARGE SCALE GENOMIC DNA]</scope>
    <source>
        <strain evidence="2 3">MTP-C0764</strain>
    </source>
</reference>
<comment type="caution">
    <text evidence="2">The sequence shown here is derived from an EMBL/GenBank/DDBJ whole genome shotgun (WGS) entry which is preliminary data.</text>
</comment>
<feature type="transmembrane region" description="Helical" evidence="1">
    <location>
        <begin position="36"/>
        <end position="61"/>
    </location>
</feature>
<dbReference type="Proteomes" id="UP000574931">
    <property type="component" value="Unassembled WGS sequence"/>
</dbReference>
<keyword evidence="1" id="KW-0472">Membrane</keyword>
<accession>A0A849KN38</accession>
<sequence length="178" mass="19450">MIPKNHFGSDIGYVNGRLFWPAVYFVAIVFSNLMMVWLPIVSISGIGIPPAIFVFGFVFVFRDFAQRAIGHYVLIFMAFAAVATYWLAGPAIAVASTTAFLVSELADWVIFTITKRPFAQRILLSSLVSVPVDTGVFFCALGILDVPSLVVGIIIKMIGTAVFWSYLTFRSQPAGQAA</sequence>
<evidence type="ECO:0008006" key="4">
    <source>
        <dbReference type="Google" id="ProtNLM"/>
    </source>
</evidence>
<dbReference type="AlphaFoldDB" id="A0A849KN38"/>
<gene>
    <name evidence="2" type="ORF">HKX02_15925</name>
</gene>
<keyword evidence="3" id="KW-1185">Reference proteome</keyword>
<feature type="transmembrane region" description="Helical" evidence="1">
    <location>
        <begin position="122"/>
        <end position="143"/>
    </location>
</feature>
<feature type="transmembrane region" description="Helical" evidence="1">
    <location>
        <begin position="92"/>
        <end position="110"/>
    </location>
</feature>
<feature type="transmembrane region" description="Helical" evidence="1">
    <location>
        <begin position="12"/>
        <end position="30"/>
    </location>
</feature>
<protein>
    <recommendedName>
        <fullName evidence="4">PreQ0 transporter</fullName>
    </recommendedName>
</protein>
<name>A0A849KN38_9HYPH</name>
<evidence type="ECO:0000313" key="3">
    <source>
        <dbReference type="Proteomes" id="UP000574931"/>
    </source>
</evidence>
<dbReference type="EMBL" id="JABFCY010000010">
    <property type="protein sequence ID" value="NNU61723.1"/>
    <property type="molecule type" value="Genomic_DNA"/>
</dbReference>